<comment type="similarity">
    <text evidence="2">Belongs to the ComB family.</text>
</comment>
<keyword evidence="6" id="KW-0460">Magnesium</keyword>
<dbReference type="EMBL" id="BNJJ01000011">
    <property type="protein sequence ID" value="GHO86059.1"/>
    <property type="molecule type" value="Genomic_DNA"/>
</dbReference>
<accession>A0ABQ3VK49</accession>
<evidence type="ECO:0000313" key="9">
    <source>
        <dbReference type="Proteomes" id="UP000635565"/>
    </source>
</evidence>
<protein>
    <recommendedName>
        <fullName evidence="4">Probable 2-phosphosulfolactate phosphatase</fullName>
        <ecNumber evidence="3">3.1.3.71</ecNumber>
    </recommendedName>
</protein>
<evidence type="ECO:0000256" key="7">
    <source>
        <dbReference type="ARBA" id="ARBA00033711"/>
    </source>
</evidence>
<dbReference type="Pfam" id="PF04029">
    <property type="entry name" value="2-ph_phosp"/>
    <property type="match status" value="1"/>
</dbReference>
<evidence type="ECO:0000313" key="8">
    <source>
        <dbReference type="EMBL" id="GHO86059.1"/>
    </source>
</evidence>
<dbReference type="InterPro" id="IPR036702">
    <property type="entry name" value="ComB-like_sf"/>
</dbReference>
<evidence type="ECO:0000256" key="5">
    <source>
        <dbReference type="ARBA" id="ARBA00022801"/>
    </source>
</evidence>
<dbReference type="Gene3D" id="3.90.1560.10">
    <property type="entry name" value="ComB-like"/>
    <property type="match status" value="1"/>
</dbReference>
<dbReference type="PANTHER" id="PTHR37311:SF1">
    <property type="entry name" value="2-PHOSPHOSULFOLACTATE PHOSPHATASE-RELATED"/>
    <property type="match status" value="1"/>
</dbReference>
<dbReference type="EC" id="3.1.3.71" evidence="3"/>
<evidence type="ECO:0000256" key="6">
    <source>
        <dbReference type="ARBA" id="ARBA00022842"/>
    </source>
</evidence>
<organism evidence="8 9">
    <name type="scientific">Dictyobacter formicarum</name>
    <dbReference type="NCBI Taxonomy" id="2778368"/>
    <lineage>
        <taxon>Bacteria</taxon>
        <taxon>Bacillati</taxon>
        <taxon>Chloroflexota</taxon>
        <taxon>Ktedonobacteria</taxon>
        <taxon>Ktedonobacterales</taxon>
        <taxon>Dictyobacteraceae</taxon>
        <taxon>Dictyobacter</taxon>
    </lineage>
</organism>
<evidence type="ECO:0000256" key="2">
    <source>
        <dbReference type="ARBA" id="ARBA00009997"/>
    </source>
</evidence>
<comment type="caution">
    <text evidence="8">The sequence shown here is derived from an EMBL/GenBank/DDBJ whole genome shotgun (WGS) entry which is preliminary data.</text>
</comment>
<evidence type="ECO:0000256" key="3">
    <source>
        <dbReference type="ARBA" id="ARBA00012953"/>
    </source>
</evidence>
<comment type="catalytic activity">
    <reaction evidence="7">
        <text>(2R)-O-phospho-3-sulfolactate + H2O = (2R)-3-sulfolactate + phosphate</text>
        <dbReference type="Rhea" id="RHEA:23416"/>
        <dbReference type="ChEBI" id="CHEBI:15377"/>
        <dbReference type="ChEBI" id="CHEBI:15597"/>
        <dbReference type="ChEBI" id="CHEBI:43474"/>
        <dbReference type="ChEBI" id="CHEBI:58738"/>
        <dbReference type="EC" id="3.1.3.71"/>
    </reaction>
</comment>
<gene>
    <name evidence="8" type="ORF">KSZ_40650</name>
</gene>
<dbReference type="SUPFAM" id="SSF142823">
    <property type="entry name" value="ComB-like"/>
    <property type="match status" value="1"/>
</dbReference>
<comment type="cofactor">
    <cofactor evidence="1">
        <name>Mg(2+)</name>
        <dbReference type="ChEBI" id="CHEBI:18420"/>
    </cofactor>
</comment>
<evidence type="ECO:0000256" key="4">
    <source>
        <dbReference type="ARBA" id="ARBA00021948"/>
    </source>
</evidence>
<reference evidence="8 9" key="1">
    <citation type="journal article" date="2021" name="Int. J. Syst. Evol. Microbiol.">
        <title>Reticulibacter mediterranei gen. nov., sp. nov., within the new family Reticulibacteraceae fam. nov., and Ktedonospora formicarum gen. nov., sp. nov., Ktedonobacter robiniae sp. nov., Dictyobacter formicarum sp. nov. and Dictyobacter arantiisoli sp. nov., belonging to the class Ktedonobacteria.</title>
        <authorList>
            <person name="Yabe S."/>
            <person name="Zheng Y."/>
            <person name="Wang C.M."/>
            <person name="Sakai Y."/>
            <person name="Abe K."/>
            <person name="Yokota A."/>
            <person name="Donadio S."/>
            <person name="Cavaletti L."/>
            <person name="Monciardini P."/>
        </authorList>
    </citation>
    <scope>NUCLEOTIDE SEQUENCE [LARGE SCALE GENOMIC DNA]</scope>
    <source>
        <strain evidence="8 9">SOSP1-9</strain>
    </source>
</reference>
<evidence type="ECO:0000256" key="1">
    <source>
        <dbReference type="ARBA" id="ARBA00001946"/>
    </source>
</evidence>
<keyword evidence="5" id="KW-0378">Hydrolase</keyword>
<dbReference type="RefSeq" id="WP_201363687.1">
    <property type="nucleotide sequence ID" value="NZ_BNJJ01000011.1"/>
</dbReference>
<dbReference type="Proteomes" id="UP000635565">
    <property type="component" value="Unassembled WGS sequence"/>
</dbReference>
<sequence length="256" mass="28115">MYTQHPYRCRFDWGRRGVRQAAERGDILVIVDVLSFSTATITAVHYGGFIYPCSLEEDATALAQHIGGEAAVKRYDVPQHGRFSLSPATFLHLEPGTRVVLDSPNGATCSRYAGQVPFLFVGALVNAQAAAAAVSSLLEQTTLSVTVIACGERWKTPSEDGELRVALEDSLGAGAILSYLPQEKSPEARACEGAFVQVRDDLHAMLWECGSGRELREKGFGMDVQHAARFNAYETVPHMRDHHFEPFDLTTVTDER</sequence>
<dbReference type="InterPro" id="IPR005238">
    <property type="entry name" value="ComB-like"/>
</dbReference>
<keyword evidence="9" id="KW-1185">Reference proteome</keyword>
<proteinExistence type="inferred from homology"/>
<name>A0ABQ3VK49_9CHLR</name>
<dbReference type="PANTHER" id="PTHR37311">
    <property type="entry name" value="2-PHOSPHOSULFOLACTATE PHOSPHATASE-RELATED"/>
    <property type="match status" value="1"/>
</dbReference>